<evidence type="ECO:0000256" key="1">
    <source>
        <dbReference type="SAM" id="MobiDB-lite"/>
    </source>
</evidence>
<feature type="region of interest" description="Disordered" evidence="1">
    <location>
        <begin position="103"/>
        <end position="128"/>
    </location>
</feature>
<accession>A0A382R463</accession>
<dbReference type="AlphaFoldDB" id="A0A382R463"/>
<dbReference type="EMBL" id="UINC01119008">
    <property type="protein sequence ID" value="SVC92523.1"/>
    <property type="molecule type" value="Genomic_DNA"/>
</dbReference>
<protein>
    <submittedName>
        <fullName evidence="2">Uncharacterized protein</fullName>
    </submittedName>
</protein>
<organism evidence="2">
    <name type="scientific">marine metagenome</name>
    <dbReference type="NCBI Taxonomy" id="408172"/>
    <lineage>
        <taxon>unclassified sequences</taxon>
        <taxon>metagenomes</taxon>
        <taxon>ecological metagenomes</taxon>
    </lineage>
</organism>
<feature type="non-terminal residue" evidence="2">
    <location>
        <position position="325"/>
    </location>
</feature>
<sequence>MVELVRGRPDERIAVVSPGRASHVEDARQALRSFRDRLEVVTPAELANLPAFETLCVLGTPGWYIHRRGEFVLTVPRAQQVLVMHWSWIDVAGLPARAEIIGGRTGSVGPRPVPDPPRPSRGARRVPEDEVPEAVDWRWVRERAKPDGDAGDGARDAQEEVEARLFLLAEDHGVWLESVGKKQDVVEPDLEGDDRIQAVDVADLDVGHHVLLRTQGGGSLVRVVADDLLGAFAGPLREDQRRWKRGLRDAHLRYGVDALRRKLEDAGCPNPSPQNVRNWMSLESIRPREQNFRAVMKVIGIDDSEAGVLWISMTEINNAHITAGH</sequence>
<proteinExistence type="predicted"/>
<evidence type="ECO:0000313" key="2">
    <source>
        <dbReference type="EMBL" id="SVC92523.1"/>
    </source>
</evidence>
<reference evidence="2" key="1">
    <citation type="submission" date="2018-05" db="EMBL/GenBank/DDBJ databases">
        <authorList>
            <person name="Lanie J.A."/>
            <person name="Ng W.-L."/>
            <person name="Kazmierczak K.M."/>
            <person name="Andrzejewski T.M."/>
            <person name="Davidsen T.M."/>
            <person name="Wayne K.J."/>
            <person name="Tettelin H."/>
            <person name="Glass J.I."/>
            <person name="Rusch D."/>
            <person name="Podicherti R."/>
            <person name="Tsui H.-C.T."/>
            <person name="Winkler M.E."/>
        </authorList>
    </citation>
    <scope>NUCLEOTIDE SEQUENCE</scope>
</reference>
<gene>
    <name evidence="2" type="ORF">METZ01_LOCUS345377</name>
</gene>
<name>A0A382R463_9ZZZZ</name>